<evidence type="ECO:0000256" key="2">
    <source>
        <dbReference type="ARBA" id="ARBA00007878"/>
    </source>
</evidence>
<feature type="compositionally biased region" description="Basic and acidic residues" evidence="9">
    <location>
        <begin position="9"/>
        <end position="35"/>
    </location>
</feature>
<evidence type="ECO:0000313" key="11">
    <source>
        <dbReference type="EMBL" id="CCO17856.1"/>
    </source>
</evidence>
<feature type="region of interest" description="Disordered" evidence="9">
    <location>
        <begin position="101"/>
        <end position="122"/>
    </location>
</feature>
<gene>
    <name evidence="11" type="ORF">Bathy08g03590</name>
</gene>
<dbReference type="EMBL" id="FO082271">
    <property type="protein sequence ID" value="CCO17856.1"/>
    <property type="molecule type" value="Genomic_DNA"/>
</dbReference>
<evidence type="ECO:0000256" key="3">
    <source>
        <dbReference type="ARBA" id="ARBA00022490"/>
    </source>
</evidence>
<proteinExistence type="inferred from homology"/>
<reference evidence="11 12" key="1">
    <citation type="submission" date="2011-10" db="EMBL/GenBank/DDBJ databases">
        <authorList>
            <person name="Genoscope - CEA"/>
        </authorList>
    </citation>
    <scope>NUCLEOTIDE SEQUENCE [LARGE SCALE GENOMIC DNA]</scope>
    <source>
        <strain evidence="11 12">RCC 1105</strain>
    </source>
</reference>
<evidence type="ECO:0000256" key="5">
    <source>
        <dbReference type="ARBA" id="ARBA00022917"/>
    </source>
</evidence>
<dbReference type="Pfam" id="PF25084">
    <property type="entry name" value="LbH_EIF2B"/>
    <property type="match status" value="1"/>
</dbReference>
<sequence length="513" mass="56675">MRAIILAVGERERKETQGERKEEDEKKNNNNNDEKKKKKKGGNGESFSSASDVDLLLVFKPLLQYAIESVQKCSSLVTSCVVLVEREDAQFAKELCEKMTTTHASSSSLPSSSSNKSTTLTTTKEKKVRFEVLEVEGKGGDANALREVLTTEMNESDDENVLVVSHKTVFDVPLEEIVTAHRRLDASLTVLMSERRAWDEIDTKYGRAPKNAKYIGLSDDVEERSSTSRNRKSKKLMIKRLVFSSSESEKTVKINRSALDSVGNVRASVRYRDVRVYCFSTAALVKCLKKVSLARSNDGVKSFMSLKNDIVPEMCKAQFWNTAATNNGDDGKENDVVENGGTLSSEKPVLAIICRPEQQRDNFACEIERVTPHFLEISKEILSAAQSLVGREPSARHENFVASDVELGGKAIIGAHCAILPGVSIGEKAHIKRSVISRDARVGANSKITNSVIGSNARVEANCQIVNCVIGDRACVGKNSTLKECVVECDCEVEEDENVREETLRKKERSAIE</sequence>
<evidence type="ECO:0000256" key="1">
    <source>
        <dbReference type="ARBA" id="ARBA00004514"/>
    </source>
</evidence>
<dbReference type="RefSeq" id="XP_007511735.1">
    <property type="nucleotide sequence ID" value="XM_007511673.1"/>
</dbReference>
<dbReference type="AlphaFoldDB" id="K8EIM1"/>
<evidence type="ECO:0000256" key="9">
    <source>
        <dbReference type="SAM" id="MobiDB-lite"/>
    </source>
</evidence>
<dbReference type="PANTHER" id="PTHR45989:SF1">
    <property type="entry name" value="TRANSLATION INITIATION FACTOR EIF-2B SUBUNIT GAMMA"/>
    <property type="match status" value="1"/>
</dbReference>
<dbReference type="STRING" id="41875.K8EIM1"/>
<dbReference type="GO" id="GO:0003743">
    <property type="term" value="F:translation initiation factor activity"/>
    <property type="evidence" value="ECO:0007669"/>
    <property type="project" value="UniProtKB-KW"/>
</dbReference>
<dbReference type="Gene3D" id="2.160.10.10">
    <property type="entry name" value="Hexapeptide repeat proteins"/>
    <property type="match status" value="2"/>
</dbReference>
<dbReference type="GeneID" id="19014338"/>
<evidence type="ECO:0000259" key="10">
    <source>
        <dbReference type="Pfam" id="PF25084"/>
    </source>
</evidence>
<dbReference type="OrthoDB" id="10250549at2759"/>
<dbReference type="InterPro" id="IPR056764">
    <property type="entry name" value="LbH_EIF2B3/5"/>
</dbReference>
<protein>
    <recommendedName>
        <fullName evidence="6">Translation initiation factor eIF2B subunit gamma</fullName>
    </recommendedName>
    <alternativeName>
        <fullName evidence="7">eIF2B GDP-GTP exchange factor subunit gamma</fullName>
    </alternativeName>
</protein>
<evidence type="ECO:0000256" key="7">
    <source>
        <dbReference type="ARBA" id="ARBA00044229"/>
    </source>
</evidence>
<dbReference type="Gene3D" id="3.90.550.10">
    <property type="entry name" value="Spore Coat Polysaccharide Biosynthesis Protein SpsA, Chain A"/>
    <property type="match status" value="1"/>
</dbReference>
<dbReference type="SUPFAM" id="SSF53448">
    <property type="entry name" value="Nucleotide-diphospho-sugar transferases"/>
    <property type="match status" value="1"/>
</dbReference>
<dbReference type="Proteomes" id="UP000198341">
    <property type="component" value="Chromosome 8"/>
</dbReference>
<organism evidence="11 12">
    <name type="scientific">Bathycoccus prasinos</name>
    <dbReference type="NCBI Taxonomy" id="41875"/>
    <lineage>
        <taxon>Eukaryota</taxon>
        <taxon>Viridiplantae</taxon>
        <taxon>Chlorophyta</taxon>
        <taxon>Mamiellophyceae</taxon>
        <taxon>Mamiellales</taxon>
        <taxon>Bathycoccaceae</taxon>
        <taxon>Bathycoccus</taxon>
    </lineage>
</organism>
<accession>K8EIM1</accession>
<dbReference type="GO" id="GO:0005851">
    <property type="term" value="C:eukaryotic translation initiation factor 2B complex"/>
    <property type="evidence" value="ECO:0007669"/>
    <property type="project" value="TreeGrafter"/>
</dbReference>
<dbReference type="PANTHER" id="PTHR45989">
    <property type="entry name" value="TRANSLATION INITIATION FACTOR EIF-2B SUBUNIT GAMMA"/>
    <property type="match status" value="1"/>
</dbReference>
<dbReference type="InterPro" id="IPR051960">
    <property type="entry name" value="eIF2B_gamma"/>
</dbReference>
<name>K8EIM1_9CHLO</name>
<dbReference type="InterPro" id="IPR011004">
    <property type="entry name" value="Trimer_LpxA-like_sf"/>
</dbReference>
<feature type="region of interest" description="Disordered" evidence="9">
    <location>
        <begin position="1"/>
        <end position="47"/>
    </location>
</feature>
<keyword evidence="4" id="KW-0396">Initiation factor</keyword>
<dbReference type="eggNOG" id="KOG1462">
    <property type="taxonomic scope" value="Eukaryota"/>
</dbReference>
<keyword evidence="3" id="KW-0963">Cytoplasm</keyword>
<feature type="domain" description="EIF2B subunit epsilon/gamma LbH" evidence="10">
    <location>
        <begin position="396"/>
        <end position="496"/>
    </location>
</feature>
<dbReference type="SUPFAM" id="SSF51161">
    <property type="entry name" value="Trimeric LpxA-like enzymes"/>
    <property type="match status" value="1"/>
</dbReference>
<comment type="similarity">
    <text evidence="2">Belongs to the eIF-2B gamma/epsilon subunits family.</text>
</comment>
<evidence type="ECO:0000256" key="6">
    <source>
        <dbReference type="ARBA" id="ARBA00044196"/>
    </source>
</evidence>
<dbReference type="InterPro" id="IPR029044">
    <property type="entry name" value="Nucleotide-diphossugar_trans"/>
</dbReference>
<dbReference type="GO" id="GO:0005829">
    <property type="term" value="C:cytosol"/>
    <property type="evidence" value="ECO:0007669"/>
    <property type="project" value="UniProtKB-SubCell"/>
</dbReference>
<evidence type="ECO:0000313" key="12">
    <source>
        <dbReference type="Proteomes" id="UP000198341"/>
    </source>
</evidence>
<keyword evidence="12" id="KW-1185">Reference proteome</keyword>
<dbReference type="GO" id="GO:0005085">
    <property type="term" value="F:guanyl-nucleotide exchange factor activity"/>
    <property type="evidence" value="ECO:0007669"/>
    <property type="project" value="TreeGrafter"/>
</dbReference>
<evidence type="ECO:0000256" key="4">
    <source>
        <dbReference type="ARBA" id="ARBA00022540"/>
    </source>
</evidence>
<dbReference type="GO" id="GO:0002183">
    <property type="term" value="P:cytoplasmic translational initiation"/>
    <property type="evidence" value="ECO:0007669"/>
    <property type="project" value="TreeGrafter"/>
</dbReference>
<evidence type="ECO:0000256" key="8">
    <source>
        <dbReference type="ARBA" id="ARBA00046432"/>
    </source>
</evidence>
<dbReference type="KEGG" id="bpg:Bathy08g03590"/>
<comment type="subcellular location">
    <subcellularLocation>
        <location evidence="1">Cytoplasm</location>
        <location evidence="1">Cytosol</location>
    </subcellularLocation>
</comment>
<keyword evidence="5" id="KW-0648">Protein biosynthesis</keyword>
<comment type="subunit">
    <text evidence="8">Component of the translation initiation factor 2B (eIF2B) complex which is a heterodecamer of two sets of five different subunits: alpha, beta, gamma, delta and epsilon. Subunits alpha, beta and delta comprise a regulatory subcomplex and subunits epsilon and gamma comprise a catalytic subcomplex. Within the complex, the hexameric regulatory complex resides at the center, with the two heterodimeric catalytic subcomplexes bound on opposite sides.</text>
</comment>